<evidence type="ECO:0000313" key="7">
    <source>
        <dbReference type="EMBL" id="SSC67826.1"/>
    </source>
</evidence>
<evidence type="ECO:0000256" key="3">
    <source>
        <dbReference type="ARBA" id="ARBA00022989"/>
    </source>
</evidence>
<keyword evidence="3" id="KW-1133">Transmembrane helix</keyword>
<dbReference type="RefSeq" id="WP_115670378.1">
    <property type="nucleotide sequence ID" value="NZ_UEYP01000005.1"/>
</dbReference>
<dbReference type="EMBL" id="UEYP01000005">
    <property type="protein sequence ID" value="SSC67826.1"/>
    <property type="molecule type" value="Genomic_DNA"/>
</dbReference>
<evidence type="ECO:0000256" key="4">
    <source>
        <dbReference type="ARBA" id="ARBA00023136"/>
    </source>
</evidence>
<dbReference type="Pfam" id="PF09731">
    <property type="entry name" value="Mitofilin"/>
    <property type="match status" value="1"/>
</dbReference>
<dbReference type="Proteomes" id="UP000254764">
    <property type="component" value="Unassembled WGS sequence"/>
</dbReference>
<feature type="region of interest" description="Disordered" evidence="6">
    <location>
        <begin position="1"/>
        <end position="106"/>
    </location>
</feature>
<evidence type="ECO:0000256" key="1">
    <source>
        <dbReference type="ARBA" id="ARBA00004370"/>
    </source>
</evidence>
<feature type="compositionally biased region" description="Polar residues" evidence="6">
    <location>
        <begin position="52"/>
        <end position="64"/>
    </location>
</feature>
<evidence type="ECO:0000256" key="2">
    <source>
        <dbReference type="ARBA" id="ARBA00022692"/>
    </source>
</evidence>
<evidence type="ECO:0008006" key="9">
    <source>
        <dbReference type="Google" id="ProtNLM"/>
    </source>
</evidence>
<dbReference type="PANTHER" id="PTHR15415:SF7">
    <property type="entry name" value="MICOS COMPLEX SUBUNIT MIC60"/>
    <property type="match status" value="1"/>
</dbReference>
<dbReference type="GO" id="GO:0016020">
    <property type="term" value="C:membrane"/>
    <property type="evidence" value="ECO:0007669"/>
    <property type="project" value="UniProtKB-SubCell"/>
</dbReference>
<feature type="compositionally biased region" description="Basic residues" evidence="6">
    <location>
        <begin position="1"/>
        <end position="11"/>
    </location>
</feature>
<evidence type="ECO:0000256" key="6">
    <source>
        <dbReference type="SAM" id="MobiDB-lite"/>
    </source>
</evidence>
<evidence type="ECO:0000256" key="5">
    <source>
        <dbReference type="SAM" id="Coils"/>
    </source>
</evidence>
<keyword evidence="2" id="KW-0812">Transmembrane</keyword>
<accession>A0A376AJ25</accession>
<keyword evidence="4" id="KW-0472">Membrane</keyword>
<name>A0A376AJ25_9HYPH</name>
<evidence type="ECO:0000313" key="8">
    <source>
        <dbReference type="Proteomes" id="UP000254764"/>
    </source>
</evidence>
<keyword evidence="8" id="KW-1185">Reference proteome</keyword>
<dbReference type="InterPro" id="IPR019133">
    <property type="entry name" value="MIC60"/>
</dbReference>
<sequence length="424" mass="43612">MVSGKPPRRSKSPNDPVTIDLTADPVAADSTAQTEPTDRSETIESDGIAATSAPSEADQVSWNGPSDPAPDETADLSASDAETPIEPATTAAAETPPSEPTPAARSGPALPALIAAGIFGGLVALAGAGSMQYAGYLPAIGRETTPPVDMSGLSADVEALKTQLAGLADAPAATADPRLEERLAALETAVTNQASTAADTAALDELRQRLARTDEALAALKGETAGNASALTETETRLTERLAAAEKKLEEPRTDVEMAKAIALTALKSATERGGPFMAELDALASITPDDPAVERLRPYAATGVASRAELVRKFGDVADTILSAIHQPDPNEGIGQRLLSSALSVVKVRPVGNVEGTTPEAILARMEDKLQNGDLKGASLEWESLPEQGKAVSTDYVSTLKTRIEIETVVGDALATVVAGKKG</sequence>
<dbReference type="AlphaFoldDB" id="A0A376AJ25"/>
<feature type="compositionally biased region" description="Low complexity" evidence="6">
    <location>
        <begin position="81"/>
        <end position="104"/>
    </location>
</feature>
<gene>
    <name evidence="7" type="ORF">RHIZ70_3534</name>
</gene>
<reference evidence="8" key="1">
    <citation type="submission" date="2018-07" db="EMBL/GenBank/DDBJ databases">
        <authorList>
            <person name="Peiro R."/>
            <person name="Begona"/>
            <person name="Cbmso G."/>
            <person name="Lopez M."/>
            <person name="Gonzalez S."/>
        </authorList>
    </citation>
    <scope>NUCLEOTIDE SEQUENCE [LARGE SCALE GENOMIC DNA]</scope>
</reference>
<dbReference type="PANTHER" id="PTHR15415">
    <property type="entry name" value="MITOFILIN"/>
    <property type="match status" value="1"/>
</dbReference>
<proteinExistence type="predicted"/>
<keyword evidence="5" id="KW-0175">Coiled coil</keyword>
<protein>
    <recommendedName>
        <fullName evidence="9">Mitochondrial inner membrane protein</fullName>
    </recommendedName>
</protein>
<organism evidence="7 8">
    <name type="scientific">Ciceribacter selenitireducens ATCC BAA-1503</name>
    <dbReference type="NCBI Taxonomy" id="1336235"/>
    <lineage>
        <taxon>Bacteria</taxon>
        <taxon>Pseudomonadati</taxon>
        <taxon>Pseudomonadota</taxon>
        <taxon>Alphaproteobacteria</taxon>
        <taxon>Hyphomicrobiales</taxon>
        <taxon>Rhizobiaceae</taxon>
        <taxon>Ciceribacter</taxon>
    </lineage>
</organism>
<dbReference type="OrthoDB" id="8480612at2"/>
<feature type="coiled-coil region" evidence="5">
    <location>
        <begin position="203"/>
        <end position="248"/>
    </location>
</feature>
<comment type="subcellular location">
    <subcellularLocation>
        <location evidence="1">Membrane</location>
    </subcellularLocation>
</comment>